<dbReference type="Proteomes" id="UP000697998">
    <property type="component" value="Unassembled WGS sequence"/>
</dbReference>
<protein>
    <submittedName>
        <fullName evidence="1">DUF937 domain-containing protein</fullName>
    </submittedName>
</protein>
<proteinExistence type="predicted"/>
<accession>A0A935Q201</accession>
<comment type="caution">
    <text evidence="1">The sequence shown here is derived from an EMBL/GenBank/DDBJ whole genome shotgun (WGS) entry which is preliminary data.</text>
</comment>
<sequence>MGLLDGILGGVLGNNASASPAAGEAGGGNRLLTALLPVVLGMLLNRQGGATPASGGGGLGDVLGGMLGGGRQGGGLGDVLGGMLGGAGGGAGAGGLGSVLGGVLAGGAGGAGGLGALLEQFQRAGFGEQASSWVSTGANLPLPPEAIGQVLGEDTLAQIAHQAGVSEAEAGAGLAQLLPDVIDRVTPDGQAPDLDQLVASVADLTRQFGGG</sequence>
<name>A0A935Q201_9PROT</name>
<evidence type="ECO:0000313" key="2">
    <source>
        <dbReference type="Proteomes" id="UP000697998"/>
    </source>
</evidence>
<dbReference type="Pfam" id="PF20159">
    <property type="entry name" value="YidB"/>
    <property type="match status" value="1"/>
</dbReference>
<dbReference type="InterPro" id="IPR045372">
    <property type="entry name" value="YidB"/>
</dbReference>
<dbReference type="SUPFAM" id="SSF140804">
    <property type="entry name" value="YidB-like"/>
    <property type="match status" value="1"/>
</dbReference>
<organism evidence="1 2">
    <name type="scientific">Candidatus Accumulibacter proximus</name>
    <dbReference type="NCBI Taxonomy" id="2954385"/>
    <lineage>
        <taxon>Bacteria</taxon>
        <taxon>Pseudomonadati</taxon>
        <taxon>Pseudomonadota</taxon>
        <taxon>Betaproteobacteria</taxon>
        <taxon>Candidatus Accumulibacter</taxon>
    </lineage>
</organism>
<gene>
    <name evidence="1" type="ORF">IPJ27_16900</name>
</gene>
<dbReference type="Gene3D" id="1.10.10.690">
    <property type="entry name" value="YidB-like"/>
    <property type="match status" value="1"/>
</dbReference>
<dbReference type="InterPro" id="IPR027405">
    <property type="entry name" value="YidB-like"/>
</dbReference>
<dbReference type="AlphaFoldDB" id="A0A935Q201"/>
<reference evidence="1 2" key="1">
    <citation type="submission" date="2020-10" db="EMBL/GenBank/DDBJ databases">
        <title>Connecting structure to function with the recovery of over 1000 high-quality activated sludge metagenome-assembled genomes encoding full-length rRNA genes using long-read sequencing.</title>
        <authorList>
            <person name="Singleton C.M."/>
            <person name="Petriglieri F."/>
            <person name="Kristensen J.M."/>
            <person name="Kirkegaard R.H."/>
            <person name="Michaelsen T.Y."/>
            <person name="Andersen M.H."/>
            <person name="Karst S.M."/>
            <person name="Dueholm M.S."/>
            <person name="Nielsen P.H."/>
            <person name="Albertsen M."/>
        </authorList>
    </citation>
    <scope>NUCLEOTIDE SEQUENCE [LARGE SCALE GENOMIC DNA]</scope>
    <source>
        <strain evidence="1">EsbW_18-Q3-R4-48_BATAC.285</strain>
    </source>
</reference>
<dbReference type="EMBL" id="JADJMH010000018">
    <property type="protein sequence ID" value="MBK7676286.1"/>
    <property type="molecule type" value="Genomic_DNA"/>
</dbReference>
<evidence type="ECO:0000313" key="1">
    <source>
        <dbReference type="EMBL" id="MBK7676286.1"/>
    </source>
</evidence>